<dbReference type="OrthoDB" id="7959977at2759"/>
<accession>A0A8B7Z353</accession>
<dbReference type="PANTHER" id="PTHR12394">
    <property type="entry name" value="ZYGIN"/>
    <property type="match status" value="1"/>
</dbReference>
<dbReference type="Pfam" id="PF07763">
    <property type="entry name" value="FEZ"/>
    <property type="match status" value="1"/>
</dbReference>
<dbReference type="GO" id="GO:0030424">
    <property type="term" value="C:axon"/>
    <property type="evidence" value="ECO:0007669"/>
    <property type="project" value="TreeGrafter"/>
</dbReference>
<dbReference type="RefSeq" id="XP_022099397.1">
    <property type="nucleotide sequence ID" value="XM_022243705.1"/>
</dbReference>
<organism evidence="6 7">
    <name type="scientific">Acanthaster planci</name>
    <name type="common">Crown-of-thorns starfish</name>
    <dbReference type="NCBI Taxonomy" id="133434"/>
    <lineage>
        <taxon>Eukaryota</taxon>
        <taxon>Metazoa</taxon>
        <taxon>Echinodermata</taxon>
        <taxon>Eleutherozoa</taxon>
        <taxon>Asterozoa</taxon>
        <taxon>Asteroidea</taxon>
        <taxon>Valvatacea</taxon>
        <taxon>Valvatida</taxon>
        <taxon>Acanthasteridae</taxon>
        <taxon>Acanthaster</taxon>
    </lineage>
</organism>
<feature type="region of interest" description="Disordered" evidence="5">
    <location>
        <begin position="337"/>
        <end position="358"/>
    </location>
</feature>
<evidence type="ECO:0000256" key="2">
    <source>
        <dbReference type="ARBA" id="ARBA00022553"/>
    </source>
</evidence>
<feature type="region of interest" description="Disordered" evidence="5">
    <location>
        <begin position="1"/>
        <end position="32"/>
    </location>
</feature>
<evidence type="ECO:0000313" key="6">
    <source>
        <dbReference type="Proteomes" id="UP000694845"/>
    </source>
</evidence>
<keyword evidence="3 4" id="KW-0175">Coiled coil</keyword>
<evidence type="ECO:0000256" key="3">
    <source>
        <dbReference type="ARBA" id="ARBA00023054"/>
    </source>
</evidence>
<sequence length="427" mass="48446">MKGGGTSEPSPCSKLSPRRTRNKREKTYEVHRRQVKKMAAPLAIFDDQGDPHTPSTEEWPEFIEFRGSSADDINSNGNAFPVLSIKEEICPDNFNERTMSIEDLVNNFDDKLAVCFRNYNLNTERIAPVKILTQEEVMKNCKIWKKVTDNMGQVMPLDWKNSHTRKLHMPTLNLCTKKRNGDNLDLPEDHELTQCFDMHSMVLSSTPPEDQDPVITADRVIEEIDEIFQSQSDSSPDDQVDEDSLSNISRELQALRDRSITTSSYEESQLAQGSPELKCMTLSELNELLEDLEATIKEYSEALVTELALREDLCFEKETKNQFISALVAVQNKIKGFKKQPPSASGKKKNKNGVEPGTYLTTRIPYHKGSGPPDVQTLQQVTKILRAINEDSKDVPDLLTNYILKVLFKPEKDGDIPLPLPMDMQVR</sequence>
<dbReference type="CTD" id="9637"/>
<evidence type="ECO:0000256" key="4">
    <source>
        <dbReference type="SAM" id="Coils"/>
    </source>
</evidence>
<dbReference type="GeneID" id="110983963"/>
<comment type="similarity">
    <text evidence="1">Belongs to the zygin family.</text>
</comment>
<keyword evidence="6" id="KW-1185">Reference proteome</keyword>
<dbReference type="GO" id="GO:0005737">
    <property type="term" value="C:cytoplasm"/>
    <property type="evidence" value="ECO:0007669"/>
    <property type="project" value="TreeGrafter"/>
</dbReference>
<protein>
    <submittedName>
        <fullName evidence="7">Fasciculation and elongation protein zeta-2-like isoform X1</fullName>
    </submittedName>
</protein>
<evidence type="ECO:0000256" key="1">
    <source>
        <dbReference type="ARBA" id="ARBA00006788"/>
    </source>
</evidence>
<evidence type="ECO:0000256" key="5">
    <source>
        <dbReference type="SAM" id="MobiDB-lite"/>
    </source>
</evidence>
<dbReference type="AlphaFoldDB" id="A0A8B7Z353"/>
<dbReference type="InterPro" id="IPR011680">
    <property type="entry name" value="FEZ"/>
</dbReference>
<proteinExistence type="inferred from homology"/>
<name>A0A8B7Z353_ACAPL</name>
<reference evidence="7" key="1">
    <citation type="submission" date="2025-08" db="UniProtKB">
        <authorList>
            <consortium name="RefSeq"/>
        </authorList>
    </citation>
    <scope>IDENTIFICATION</scope>
</reference>
<evidence type="ECO:0000313" key="7">
    <source>
        <dbReference type="RefSeq" id="XP_022099397.1"/>
    </source>
</evidence>
<dbReference type="KEGG" id="aplc:110983963"/>
<keyword evidence="2" id="KW-0597">Phosphoprotein</keyword>
<gene>
    <name evidence="7" type="primary">LOC110983963</name>
</gene>
<feature type="coiled-coil region" evidence="4">
    <location>
        <begin position="282"/>
        <end position="309"/>
    </location>
</feature>
<dbReference type="PANTHER" id="PTHR12394:SF12">
    <property type="entry name" value="LD08195P"/>
    <property type="match status" value="1"/>
</dbReference>
<dbReference type="Proteomes" id="UP000694845">
    <property type="component" value="Unplaced"/>
</dbReference>